<comment type="caution">
    <text evidence="2">The sequence shown here is derived from an EMBL/GenBank/DDBJ whole genome shotgun (WGS) entry which is preliminary data.</text>
</comment>
<organism evidence="2 3">
    <name type="scientific">Methylobacterium planeticum</name>
    <dbReference type="NCBI Taxonomy" id="2615211"/>
    <lineage>
        <taxon>Bacteria</taxon>
        <taxon>Pseudomonadati</taxon>
        <taxon>Pseudomonadota</taxon>
        <taxon>Alphaproteobacteria</taxon>
        <taxon>Hyphomicrobiales</taxon>
        <taxon>Methylobacteriaceae</taxon>
        <taxon>Methylobacterium</taxon>
    </lineage>
</organism>
<feature type="compositionally biased region" description="Basic and acidic residues" evidence="1">
    <location>
        <begin position="27"/>
        <end position="38"/>
    </location>
</feature>
<evidence type="ECO:0000256" key="1">
    <source>
        <dbReference type="SAM" id="MobiDB-lite"/>
    </source>
</evidence>
<dbReference type="RefSeq" id="WP_150964530.1">
    <property type="nucleotide sequence ID" value="NZ_VZZJ01000012.1"/>
</dbReference>
<accession>A0A6N6MMQ0</accession>
<dbReference type="Proteomes" id="UP000441523">
    <property type="component" value="Unassembled WGS sequence"/>
</dbReference>
<name>A0A6N6MMQ0_9HYPH</name>
<proteinExistence type="predicted"/>
<feature type="region of interest" description="Disordered" evidence="1">
    <location>
        <begin position="18"/>
        <end position="54"/>
    </location>
</feature>
<dbReference type="AlphaFoldDB" id="A0A6N6MMQ0"/>
<gene>
    <name evidence="2" type="ORF">F6X51_15255</name>
</gene>
<protein>
    <submittedName>
        <fullName evidence="2">Uncharacterized protein</fullName>
    </submittedName>
</protein>
<dbReference type="EMBL" id="VZZJ01000012">
    <property type="protein sequence ID" value="KAB1072640.1"/>
    <property type="molecule type" value="Genomic_DNA"/>
</dbReference>
<sequence length="119" mass="12625">MRGGAGGCVLGRRMPRLGMDMTYSGTDDTRDSADHHGDVGGGEPPSDRQRAETRQTLDQIADALGVASALLSTDAPADLHAAGDTVTLQEASALLQAYFRIPDREARQRCLDCVRAAAR</sequence>
<feature type="compositionally biased region" description="Basic and acidic residues" evidence="1">
    <location>
        <begin position="45"/>
        <end position="54"/>
    </location>
</feature>
<reference evidence="2 3" key="1">
    <citation type="submission" date="2019-09" db="EMBL/GenBank/DDBJ databases">
        <title>YIM 132548 draft genome.</title>
        <authorList>
            <person name="Jiang L."/>
        </authorList>
    </citation>
    <scope>NUCLEOTIDE SEQUENCE [LARGE SCALE GENOMIC DNA]</scope>
    <source>
        <strain evidence="2 3">YIM 132548</strain>
    </source>
</reference>
<evidence type="ECO:0000313" key="3">
    <source>
        <dbReference type="Proteomes" id="UP000441523"/>
    </source>
</evidence>
<keyword evidence="3" id="KW-1185">Reference proteome</keyword>
<evidence type="ECO:0000313" key="2">
    <source>
        <dbReference type="EMBL" id="KAB1072640.1"/>
    </source>
</evidence>